<dbReference type="NCBIfam" id="NF038259">
    <property type="entry name" value="ectoine_DoeA_2"/>
    <property type="match status" value="1"/>
</dbReference>
<dbReference type="RefSeq" id="WP_135482556.1">
    <property type="nucleotide sequence ID" value="NZ_SRMF01000002.1"/>
</dbReference>
<dbReference type="Pfam" id="PF01321">
    <property type="entry name" value="Creatinase_N"/>
    <property type="match status" value="1"/>
</dbReference>
<keyword evidence="5" id="KW-1185">Reference proteome</keyword>
<feature type="compositionally biased region" description="Basic residues" evidence="1">
    <location>
        <begin position="429"/>
        <end position="442"/>
    </location>
</feature>
<feature type="compositionally biased region" description="Basic and acidic residues" evidence="1">
    <location>
        <begin position="405"/>
        <end position="416"/>
    </location>
</feature>
<dbReference type="InterPro" id="IPR000994">
    <property type="entry name" value="Pept_M24"/>
</dbReference>
<comment type="caution">
    <text evidence="4">The sequence shown here is derived from an EMBL/GenBank/DDBJ whole genome shotgun (WGS) entry which is preliminary data.</text>
</comment>
<evidence type="ECO:0000259" key="2">
    <source>
        <dbReference type="Pfam" id="PF00557"/>
    </source>
</evidence>
<dbReference type="InterPro" id="IPR036005">
    <property type="entry name" value="Creatinase/aminopeptidase-like"/>
</dbReference>
<keyword evidence="4" id="KW-0645">Protease</keyword>
<proteinExistence type="predicted"/>
<dbReference type="InterPro" id="IPR000587">
    <property type="entry name" value="Creatinase_N"/>
</dbReference>
<dbReference type="OrthoDB" id="9761809at2"/>
<dbReference type="GO" id="GO:0004177">
    <property type="term" value="F:aminopeptidase activity"/>
    <property type="evidence" value="ECO:0007669"/>
    <property type="project" value="UniProtKB-KW"/>
</dbReference>
<evidence type="ECO:0000313" key="4">
    <source>
        <dbReference type="EMBL" id="TGG93987.1"/>
    </source>
</evidence>
<dbReference type="Proteomes" id="UP000297475">
    <property type="component" value="Unassembled WGS sequence"/>
</dbReference>
<feature type="region of interest" description="Disordered" evidence="1">
    <location>
        <begin position="388"/>
        <end position="442"/>
    </location>
</feature>
<dbReference type="AlphaFoldDB" id="A0A4Z0W8U4"/>
<dbReference type="InterPro" id="IPR050659">
    <property type="entry name" value="Peptidase_M24B"/>
</dbReference>
<keyword evidence="4" id="KW-0031">Aminopeptidase</keyword>
<name>A0A4Z0W8U4_9GAMM</name>
<feature type="compositionally biased region" description="Polar residues" evidence="1">
    <location>
        <begin position="418"/>
        <end position="427"/>
    </location>
</feature>
<feature type="domain" description="Creatinase N-terminal" evidence="3">
    <location>
        <begin position="17"/>
        <end position="152"/>
    </location>
</feature>
<dbReference type="SUPFAM" id="SSF53092">
    <property type="entry name" value="Creatinase/prolidase N-terminal domain"/>
    <property type="match status" value="1"/>
</dbReference>
<reference evidence="4 5" key="1">
    <citation type="submission" date="2019-04" db="EMBL/GenBank/DDBJ databases">
        <title>Natronospirillum operosus gen. nov., sp. nov., a haloalkaliphilic satellite isolated from decaying biomass of laboratory culture of cyanobacterium Geitlerinema sp. and proposal of Natronospirillaceae fam. nov. and Saccharospirillaceae fam. nov.</title>
        <authorList>
            <person name="Kevbrin V."/>
            <person name="Boltyanskaya Y."/>
            <person name="Koziaeva V."/>
            <person name="Grouzdev D.S."/>
            <person name="Park M."/>
            <person name="Cho J."/>
        </authorList>
    </citation>
    <scope>NUCLEOTIDE SEQUENCE [LARGE SCALE GENOMIC DNA]</scope>
    <source>
        <strain evidence="4 5">G-116</strain>
    </source>
</reference>
<dbReference type="Gene3D" id="3.90.230.10">
    <property type="entry name" value="Creatinase/methionine aminopeptidase superfamily"/>
    <property type="match status" value="1"/>
</dbReference>
<dbReference type="SUPFAM" id="SSF55920">
    <property type="entry name" value="Creatinase/aminopeptidase"/>
    <property type="match status" value="1"/>
</dbReference>
<evidence type="ECO:0000256" key="1">
    <source>
        <dbReference type="SAM" id="MobiDB-lite"/>
    </source>
</evidence>
<dbReference type="EMBL" id="SRMF01000002">
    <property type="protein sequence ID" value="TGG93987.1"/>
    <property type="molecule type" value="Genomic_DNA"/>
</dbReference>
<evidence type="ECO:0000259" key="3">
    <source>
        <dbReference type="Pfam" id="PF01321"/>
    </source>
</evidence>
<dbReference type="PANTHER" id="PTHR46112">
    <property type="entry name" value="AMINOPEPTIDASE"/>
    <property type="match status" value="1"/>
</dbReference>
<dbReference type="Pfam" id="PF00557">
    <property type="entry name" value="Peptidase_M24"/>
    <property type="match status" value="1"/>
</dbReference>
<sequence>MRQRDDMTFPFEEYERRLQGLRERMAKRLLDAVVIVDPENIMYLTDYQTTGYSFFQCLVVPLEGEPFMITRKMEESNVHARTWVELTRPYPDTGDAIQALVEALREFGLGKKDIGYERNSYYFPAYHQDAIHTTFTDGRLLDCFGIVEQGRICKSKFEIEIMKNAARATEAGMLAGFDACRAGVTENEIAAEISAAMFRVGGEFPAVMPYVTSGPRTMIGHATWEGRVVQPGEHVFLEVGGCYRRYHTAMMRTVVLGNLTDSMYEAQERMKLALKHLKDVIRPGMTVSDADNLVRNIITENDVGASLITRSGYSIGIAFPPSWDEGYIVSLKQGDSTVLEEGMTFHIIPWMWGVDGDKTVGISDTLYVTERGCKSFFTLDEDFVVKPEEGNGKAQGAAEAPTEIKVSDKSDARPELPESTTENTASNGKAKRDHKHKKTANT</sequence>
<feature type="domain" description="Peptidase M24" evidence="2">
    <location>
        <begin position="160"/>
        <end position="370"/>
    </location>
</feature>
<keyword evidence="4" id="KW-0378">Hydrolase</keyword>
<organism evidence="4 5">
    <name type="scientific">Natronospirillum operosum</name>
    <dbReference type="NCBI Taxonomy" id="2759953"/>
    <lineage>
        <taxon>Bacteria</taxon>
        <taxon>Pseudomonadati</taxon>
        <taxon>Pseudomonadota</taxon>
        <taxon>Gammaproteobacteria</taxon>
        <taxon>Oceanospirillales</taxon>
        <taxon>Natronospirillaceae</taxon>
        <taxon>Natronospirillum</taxon>
    </lineage>
</organism>
<dbReference type="CDD" id="cd01066">
    <property type="entry name" value="APP_MetAP"/>
    <property type="match status" value="1"/>
</dbReference>
<dbReference type="InterPro" id="IPR029149">
    <property type="entry name" value="Creatin/AminoP/Spt16_N"/>
</dbReference>
<dbReference type="Gene3D" id="3.40.350.10">
    <property type="entry name" value="Creatinase/prolidase N-terminal domain"/>
    <property type="match status" value="1"/>
</dbReference>
<dbReference type="PANTHER" id="PTHR46112:SF2">
    <property type="entry name" value="XAA-PRO AMINOPEPTIDASE P-RELATED"/>
    <property type="match status" value="1"/>
</dbReference>
<protein>
    <submittedName>
        <fullName evidence="4">Aminopeptidase P family protein</fullName>
    </submittedName>
</protein>
<accession>A0A4Z0W8U4</accession>
<evidence type="ECO:0000313" key="5">
    <source>
        <dbReference type="Proteomes" id="UP000297475"/>
    </source>
</evidence>
<gene>
    <name evidence="4" type="ORF">E4656_07340</name>
</gene>